<keyword evidence="7" id="KW-0413">Isomerase</keyword>
<feature type="transmembrane region" description="Helical" evidence="8">
    <location>
        <begin position="6"/>
        <end position="22"/>
    </location>
</feature>
<feature type="transmembrane region" description="Helical" evidence="8">
    <location>
        <begin position="34"/>
        <end position="52"/>
    </location>
</feature>
<comment type="subcellular location">
    <subcellularLocation>
        <location evidence="1">Membrane</location>
        <topology evidence="1">Multi-pass membrane protein</topology>
    </subcellularLocation>
</comment>
<evidence type="ECO:0000313" key="10">
    <source>
        <dbReference type="Proteomes" id="UP000757540"/>
    </source>
</evidence>
<evidence type="ECO:0000256" key="3">
    <source>
        <dbReference type="ARBA" id="ARBA00022692"/>
    </source>
</evidence>
<gene>
    <name evidence="9" type="ORF">HDG69_000422</name>
</gene>
<evidence type="ECO:0000256" key="5">
    <source>
        <dbReference type="ARBA" id="ARBA00022989"/>
    </source>
</evidence>
<keyword evidence="5 8" id="KW-1133">Transmembrane helix</keyword>
<comment type="pathway">
    <text evidence="2">Carotenoid biosynthesis.</text>
</comment>
<keyword evidence="3 8" id="KW-0812">Transmembrane</keyword>
<reference evidence="9 10" key="1">
    <citation type="submission" date="2020-05" db="EMBL/GenBank/DDBJ databases">
        <title>Genomic Encyclopedia of Type Strains, Phase III (KMG-III): the genomes of soil and plant-associated and newly described type strains.</title>
        <authorList>
            <person name="Whitman W."/>
        </authorList>
    </citation>
    <scope>NUCLEOTIDE SEQUENCE [LARGE SCALE GENOMIC DNA]</scope>
    <source>
        <strain evidence="9 10">KCTC 19046</strain>
    </source>
</reference>
<dbReference type="InterPro" id="IPR017825">
    <property type="entry name" value="Lycopene_cyclase_dom"/>
</dbReference>
<sequence length="116" mass="12918">MTWHHFVYLGLLVGAIASMALIDHRARLVLFSPYPVRGAVVLLAGTAVFLAWDVVAIAEGYYERGGAAMTGIELAPHLPLEEMFFVFFLCYVTLVLHGLLARWADARSRRARQEVS</sequence>
<keyword evidence="6 8" id="KW-0472">Membrane</keyword>
<evidence type="ECO:0000256" key="6">
    <source>
        <dbReference type="ARBA" id="ARBA00023136"/>
    </source>
</evidence>
<evidence type="ECO:0000256" key="7">
    <source>
        <dbReference type="ARBA" id="ARBA00023235"/>
    </source>
</evidence>
<dbReference type="RefSeq" id="WP_171782132.1">
    <property type="nucleotide sequence ID" value="NZ_BAAAML010000002.1"/>
</dbReference>
<feature type="transmembrane region" description="Helical" evidence="8">
    <location>
        <begin position="83"/>
        <end position="104"/>
    </location>
</feature>
<name>A0ABX1ZZ88_9MICO</name>
<keyword evidence="4" id="KW-0125">Carotenoid biosynthesis</keyword>
<evidence type="ECO:0000256" key="2">
    <source>
        <dbReference type="ARBA" id="ARBA00004829"/>
    </source>
</evidence>
<protein>
    <submittedName>
        <fullName evidence="9">Lycopene cyclase domain-containing protein</fullName>
    </submittedName>
</protein>
<organism evidence="9 10">
    <name type="scientific">Isoptericola halotolerans</name>
    <dbReference type="NCBI Taxonomy" id="300560"/>
    <lineage>
        <taxon>Bacteria</taxon>
        <taxon>Bacillati</taxon>
        <taxon>Actinomycetota</taxon>
        <taxon>Actinomycetes</taxon>
        <taxon>Micrococcales</taxon>
        <taxon>Promicromonosporaceae</taxon>
        <taxon>Isoptericola</taxon>
    </lineage>
</organism>
<accession>A0ABX1ZZ88</accession>
<dbReference type="Proteomes" id="UP000757540">
    <property type="component" value="Unassembled WGS sequence"/>
</dbReference>
<evidence type="ECO:0000256" key="8">
    <source>
        <dbReference type="SAM" id="Phobius"/>
    </source>
</evidence>
<evidence type="ECO:0000256" key="4">
    <source>
        <dbReference type="ARBA" id="ARBA00022746"/>
    </source>
</evidence>
<evidence type="ECO:0000313" key="9">
    <source>
        <dbReference type="EMBL" id="NOV95869.1"/>
    </source>
</evidence>
<comment type="caution">
    <text evidence="9">The sequence shown here is derived from an EMBL/GenBank/DDBJ whole genome shotgun (WGS) entry which is preliminary data.</text>
</comment>
<proteinExistence type="predicted"/>
<evidence type="ECO:0000256" key="1">
    <source>
        <dbReference type="ARBA" id="ARBA00004141"/>
    </source>
</evidence>
<dbReference type="NCBIfam" id="TIGR03462">
    <property type="entry name" value="CarR_dom_SF"/>
    <property type="match status" value="1"/>
</dbReference>
<dbReference type="EMBL" id="JABEZU010000001">
    <property type="protein sequence ID" value="NOV95869.1"/>
    <property type="molecule type" value="Genomic_DNA"/>
</dbReference>
<keyword evidence="10" id="KW-1185">Reference proteome</keyword>